<dbReference type="eggNOG" id="KOG1192">
    <property type="taxonomic scope" value="Eukaryota"/>
</dbReference>
<dbReference type="HOGENOM" id="CLU_553505_0_0_1"/>
<protein>
    <submittedName>
        <fullName evidence="1">GH17027</fullName>
    </submittedName>
</protein>
<dbReference type="KEGG" id="dgr:6568578"/>
<evidence type="ECO:0000313" key="1">
    <source>
        <dbReference type="EMBL" id="EDV91038.1"/>
    </source>
</evidence>
<dbReference type="EMBL" id="CH916374">
    <property type="protein sequence ID" value="EDV91038.1"/>
    <property type="molecule type" value="Genomic_DNA"/>
</dbReference>
<dbReference type="FunCoup" id="B4JU68">
    <property type="interactions" value="2"/>
</dbReference>
<dbReference type="OMA" id="LLTDCIK"/>
<evidence type="ECO:0000313" key="2">
    <source>
        <dbReference type="Proteomes" id="UP000001070"/>
    </source>
</evidence>
<keyword evidence="2" id="KW-1185">Reference proteome</keyword>
<dbReference type="Proteomes" id="UP000001070">
    <property type="component" value="Unassembled WGS sequence"/>
</dbReference>
<dbReference type="AlphaFoldDB" id="B4JU68"/>
<proteinExistence type="predicted"/>
<dbReference type="PhylomeDB" id="B4JU68"/>
<sequence length="433" mass="50450">MSNSSRIDKSIDGNVKLLSKTTLMLRLMSGNESRKKSQSTDYVQRLQFDAVGYEEERHVKDELNGLLAQMIRHHRSGCLLRLTPRRSHNVNLLTHLLVSQLDKLLGQHRLEGICVEYYDVRKFDMINMLAKSRRSGKREMQSTSELFQWLRNEYASLRVSATGDDYIHVEFLLNDGGHRHKVQFSLFDIFDCTCRTDLVKFFRQLPKRKHSQNSLILDCIKESFDSKRSVCTLVLCEISLDKECVKELPQFLQLADLASRSIGGKEIQSKSTDSHSLEDIISSESKDLSIQSPYARPASLTHEDYSKLSSWYFRIDSIYSKVRSTMERHYNMQYRQKFLKLCQQLKYSRISNDKSGGDAHRLLLQRSFEDVEATANYAEALRQFRQLEKEVNKSNFAPTLSTYLSTKNFELLNDEYGLQQRELLNLREHRSLI</sequence>
<dbReference type="OrthoDB" id="8040827at2759"/>
<gene>
    <name evidence="1" type="primary">Dgri\GH17027</name>
    <name evidence="1" type="ORF">Dgri_GH17027</name>
</gene>
<accession>B4JU68</accession>
<reference evidence="1 2" key="1">
    <citation type="journal article" date="2007" name="Nature">
        <title>Evolution of genes and genomes on the Drosophila phylogeny.</title>
        <authorList>
            <consortium name="Drosophila 12 Genomes Consortium"/>
            <person name="Clark A.G."/>
            <person name="Eisen M.B."/>
            <person name="Smith D.R."/>
            <person name="Bergman C.M."/>
            <person name="Oliver B."/>
            <person name="Markow T.A."/>
            <person name="Kaufman T.C."/>
            <person name="Kellis M."/>
            <person name="Gelbart W."/>
            <person name="Iyer V.N."/>
            <person name="Pollard D.A."/>
            <person name="Sackton T.B."/>
            <person name="Larracuente A.M."/>
            <person name="Singh N.D."/>
            <person name="Abad J.P."/>
            <person name="Abt D.N."/>
            <person name="Adryan B."/>
            <person name="Aguade M."/>
            <person name="Akashi H."/>
            <person name="Anderson W.W."/>
            <person name="Aquadro C.F."/>
            <person name="Ardell D.H."/>
            <person name="Arguello R."/>
            <person name="Artieri C.G."/>
            <person name="Barbash D.A."/>
            <person name="Barker D."/>
            <person name="Barsanti P."/>
            <person name="Batterham P."/>
            <person name="Batzoglou S."/>
            <person name="Begun D."/>
            <person name="Bhutkar A."/>
            <person name="Blanco E."/>
            <person name="Bosak S.A."/>
            <person name="Bradley R.K."/>
            <person name="Brand A.D."/>
            <person name="Brent M.R."/>
            <person name="Brooks A.N."/>
            <person name="Brown R.H."/>
            <person name="Butlin R.K."/>
            <person name="Caggese C."/>
            <person name="Calvi B.R."/>
            <person name="Bernardo de Carvalho A."/>
            <person name="Caspi A."/>
            <person name="Castrezana S."/>
            <person name="Celniker S.E."/>
            <person name="Chang J.L."/>
            <person name="Chapple C."/>
            <person name="Chatterji S."/>
            <person name="Chinwalla A."/>
            <person name="Civetta A."/>
            <person name="Clifton S.W."/>
            <person name="Comeron J.M."/>
            <person name="Costello J.C."/>
            <person name="Coyne J.A."/>
            <person name="Daub J."/>
            <person name="David R.G."/>
            <person name="Delcher A.L."/>
            <person name="Delehaunty K."/>
            <person name="Do C.B."/>
            <person name="Ebling H."/>
            <person name="Edwards K."/>
            <person name="Eickbush T."/>
            <person name="Evans J.D."/>
            <person name="Filipski A."/>
            <person name="Findeiss S."/>
            <person name="Freyhult E."/>
            <person name="Fulton L."/>
            <person name="Fulton R."/>
            <person name="Garcia A.C."/>
            <person name="Gardiner A."/>
            <person name="Garfield D.A."/>
            <person name="Garvin B.E."/>
            <person name="Gibson G."/>
            <person name="Gilbert D."/>
            <person name="Gnerre S."/>
            <person name="Godfrey J."/>
            <person name="Good R."/>
            <person name="Gotea V."/>
            <person name="Gravely B."/>
            <person name="Greenberg A.J."/>
            <person name="Griffiths-Jones S."/>
            <person name="Gross S."/>
            <person name="Guigo R."/>
            <person name="Gustafson E.A."/>
            <person name="Haerty W."/>
            <person name="Hahn M.W."/>
            <person name="Halligan D.L."/>
            <person name="Halpern A.L."/>
            <person name="Halter G.M."/>
            <person name="Han M.V."/>
            <person name="Heger A."/>
            <person name="Hillier L."/>
            <person name="Hinrichs A.S."/>
            <person name="Holmes I."/>
            <person name="Hoskins R.A."/>
            <person name="Hubisz M.J."/>
            <person name="Hultmark D."/>
            <person name="Huntley M.A."/>
            <person name="Jaffe D.B."/>
            <person name="Jagadeeshan S."/>
            <person name="Jeck W.R."/>
            <person name="Johnson J."/>
            <person name="Jones C.D."/>
            <person name="Jordan W.C."/>
            <person name="Karpen G.H."/>
            <person name="Kataoka E."/>
            <person name="Keightley P.D."/>
            <person name="Kheradpour P."/>
            <person name="Kirkness E.F."/>
            <person name="Koerich L.B."/>
            <person name="Kristiansen K."/>
            <person name="Kudrna D."/>
            <person name="Kulathinal R.J."/>
            <person name="Kumar S."/>
            <person name="Kwok R."/>
            <person name="Lander E."/>
            <person name="Langley C.H."/>
            <person name="Lapoint R."/>
            <person name="Lazzaro B.P."/>
            <person name="Lee S.J."/>
            <person name="Levesque L."/>
            <person name="Li R."/>
            <person name="Lin C.F."/>
            <person name="Lin M.F."/>
            <person name="Lindblad-Toh K."/>
            <person name="Llopart A."/>
            <person name="Long M."/>
            <person name="Low L."/>
            <person name="Lozovsky E."/>
            <person name="Lu J."/>
            <person name="Luo M."/>
            <person name="Machado C.A."/>
            <person name="Makalowski W."/>
            <person name="Marzo M."/>
            <person name="Matsuda M."/>
            <person name="Matzkin L."/>
            <person name="McAllister B."/>
            <person name="McBride C.S."/>
            <person name="McKernan B."/>
            <person name="McKernan K."/>
            <person name="Mendez-Lago M."/>
            <person name="Minx P."/>
            <person name="Mollenhauer M.U."/>
            <person name="Montooth K."/>
            <person name="Mount S.M."/>
            <person name="Mu X."/>
            <person name="Myers E."/>
            <person name="Negre B."/>
            <person name="Newfeld S."/>
            <person name="Nielsen R."/>
            <person name="Noor M.A."/>
            <person name="O'Grady P."/>
            <person name="Pachter L."/>
            <person name="Papaceit M."/>
            <person name="Parisi M.J."/>
            <person name="Parisi M."/>
            <person name="Parts L."/>
            <person name="Pedersen J.S."/>
            <person name="Pesole G."/>
            <person name="Phillippy A.M."/>
            <person name="Ponting C.P."/>
            <person name="Pop M."/>
            <person name="Porcelli D."/>
            <person name="Powell J.R."/>
            <person name="Prohaska S."/>
            <person name="Pruitt K."/>
            <person name="Puig M."/>
            <person name="Quesneville H."/>
            <person name="Ram K.R."/>
            <person name="Rand D."/>
            <person name="Rasmussen M.D."/>
            <person name="Reed L.K."/>
            <person name="Reenan R."/>
            <person name="Reily A."/>
            <person name="Remington K.A."/>
            <person name="Rieger T.T."/>
            <person name="Ritchie M.G."/>
            <person name="Robin C."/>
            <person name="Rogers Y.H."/>
            <person name="Rohde C."/>
            <person name="Rozas J."/>
            <person name="Rubenfield M.J."/>
            <person name="Ruiz A."/>
            <person name="Russo S."/>
            <person name="Salzberg S.L."/>
            <person name="Sanchez-Gracia A."/>
            <person name="Saranga D.J."/>
            <person name="Sato H."/>
            <person name="Schaeffer S.W."/>
            <person name="Schatz M.C."/>
            <person name="Schlenke T."/>
            <person name="Schwartz R."/>
            <person name="Segarra C."/>
            <person name="Singh R.S."/>
            <person name="Sirot L."/>
            <person name="Sirota M."/>
            <person name="Sisneros N.B."/>
            <person name="Smith C.D."/>
            <person name="Smith T.F."/>
            <person name="Spieth J."/>
            <person name="Stage D.E."/>
            <person name="Stark A."/>
            <person name="Stephan W."/>
            <person name="Strausberg R.L."/>
            <person name="Strempel S."/>
            <person name="Sturgill D."/>
            <person name="Sutton G."/>
            <person name="Sutton G.G."/>
            <person name="Tao W."/>
            <person name="Teichmann S."/>
            <person name="Tobari Y.N."/>
            <person name="Tomimura Y."/>
            <person name="Tsolas J.M."/>
            <person name="Valente V.L."/>
            <person name="Venter E."/>
            <person name="Venter J.C."/>
            <person name="Vicario S."/>
            <person name="Vieira F.G."/>
            <person name="Vilella A.J."/>
            <person name="Villasante A."/>
            <person name="Walenz B."/>
            <person name="Wang J."/>
            <person name="Wasserman M."/>
            <person name="Watts T."/>
            <person name="Wilson D."/>
            <person name="Wilson R.K."/>
            <person name="Wing R.A."/>
            <person name="Wolfner M.F."/>
            <person name="Wong A."/>
            <person name="Wong G.K."/>
            <person name="Wu C.I."/>
            <person name="Wu G."/>
            <person name="Yamamoto D."/>
            <person name="Yang H.P."/>
            <person name="Yang S.P."/>
            <person name="Yorke J.A."/>
            <person name="Yoshida K."/>
            <person name="Zdobnov E."/>
            <person name="Zhang P."/>
            <person name="Zhang Y."/>
            <person name="Zimin A.V."/>
            <person name="Baldwin J."/>
            <person name="Abdouelleil A."/>
            <person name="Abdulkadir J."/>
            <person name="Abebe A."/>
            <person name="Abera B."/>
            <person name="Abreu J."/>
            <person name="Acer S.C."/>
            <person name="Aftuck L."/>
            <person name="Alexander A."/>
            <person name="An P."/>
            <person name="Anderson E."/>
            <person name="Anderson S."/>
            <person name="Arachi H."/>
            <person name="Azer M."/>
            <person name="Bachantsang P."/>
            <person name="Barry A."/>
            <person name="Bayul T."/>
            <person name="Berlin A."/>
            <person name="Bessette D."/>
            <person name="Bloom T."/>
            <person name="Blye J."/>
            <person name="Boguslavskiy L."/>
            <person name="Bonnet C."/>
            <person name="Boukhgalter B."/>
            <person name="Bourzgui I."/>
            <person name="Brown A."/>
            <person name="Cahill P."/>
            <person name="Channer S."/>
            <person name="Cheshatsang Y."/>
            <person name="Chuda L."/>
            <person name="Citroen M."/>
            <person name="Collymore A."/>
            <person name="Cooke P."/>
            <person name="Costello M."/>
            <person name="D'Aco K."/>
            <person name="Daza R."/>
            <person name="De Haan G."/>
            <person name="DeGray S."/>
            <person name="DeMaso C."/>
            <person name="Dhargay N."/>
            <person name="Dooley K."/>
            <person name="Dooley E."/>
            <person name="Doricent M."/>
            <person name="Dorje P."/>
            <person name="Dorjee K."/>
            <person name="Dupes A."/>
            <person name="Elong R."/>
            <person name="Falk J."/>
            <person name="Farina A."/>
            <person name="Faro S."/>
            <person name="Ferguson D."/>
            <person name="Fisher S."/>
            <person name="Foley C.D."/>
            <person name="Franke A."/>
            <person name="Friedrich D."/>
            <person name="Gadbois L."/>
            <person name="Gearin G."/>
            <person name="Gearin C.R."/>
            <person name="Giannoukos G."/>
            <person name="Goode T."/>
            <person name="Graham J."/>
            <person name="Grandbois E."/>
            <person name="Grewal S."/>
            <person name="Gyaltsen K."/>
            <person name="Hafez N."/>
            <person name="Hagos B."/>
            <person name="Hall J."/>
            <person name="Henson C."/>
            <person name="Hollinger A."/>
            <person name="Honan T."/>
            <person name="Huard M.D."/>
            <person name="Hughes L."/>
            <person name="Hurhula B."/>
            <person name="Husby M.E."/>
            <person name="Kamat A."/>
            <person name="Kanga B."/>
            <person name="Kashin S."/>
            <person name="Khazanovich D."/>
            <person name="Kisner P."/>
            <person name="Lance K."/>
            <person name="Lara M."/>
            <person name="Lee W."/>
            <person name="Lennon N."/>
            <person name="Letendre F."/>
            <person name="LeVine R."/>
            <person name="Lipovsky A."/>
            <person name="Liu X."/>
            <person name="Liu J."/>
            <person name="Liu S."/>
            <person name="Lokyitsang T."/>
            <person name="Lokyitsang Y."/>
            <person name="Lubonja R."/>
            <person name="Lui A."/>
            <person name="MacDonald P."/>
            <person name="Magnisalis V."/>
            <person name="Maru K."/>
            <person name="Matthews C."/>
            <person name="McCusker W."/>
            <person name="McDonough S."/>
            <person name="Mehta T."/>
            <person name="Meldrim J."/>
            <person name="Meneus L."/>
            <person name="Mihai O."/>
            <person name="Mihalev A."/>
            <person name="Mihova T."/>
            <person name="Mittelman R."/>
            <person name="Mlenga V."/>
            <person name="Montmayeur A."/>
            <person name="Mulrain L."/>
            <person name="Navidi A."/>
            <person name="Naylor J."/>
            <person name="Negash T."/>
            <person name="Nguyen T."/>
            <person name="Nguyen N."/>
            <person name="Nicol R."/>
            <person name="Norbu C."/>
            <person name="Norbu N."/>
            <person name="Novod N."/>
            <person name="O'Neill B."/>
            <person name="Osman S."/>
            <person name="Markiewicz E."/>
            <person name="Oyono O.L."/>
            <person name="Patti C."/>
            <person name="Phunkhang P."/>
            <person name="Pierre F."/>
            <person name="Priest M."/>
            <person name="Raghuraman S."/>
            <person name="Rege F."/>
            <person name="Reyes R."/>
            <person name="Rise C."/>
            <person name="Rogov P."/>
            <person name="Ross K."/>
            <person name="Ryan E."/>
            <person name="Settipalli S."/>
            <person name="Shea T."/>
            <person name="Sherpa N."/>
            <person name="Shi L."/>
            <person name="Shih D."/>
            <person name="Sparrow T."/>
            <person name="Spaulding J."/>
            <person name="Stalker J."/>
            <person name="Stange-Thomann N."/>
            <person name="Stavropoulos S."/>
            <person name="Stone C."/>
            <person name="Strader C."/>
            <person name="Tesfaye S."/>
            <person name="Thomson T."/>
            <person name="Thoulutsang Y."/>
            <person name="Thoulutsang D."/>
            <person name="Topham K."/>
            <person name="Topping I."/>
            <person name="Tsamla T."/>
            <person name="Vassiliev H."/>
            <person name="Vo A."/>
            <person name="Wangchuk T."/>
            <person name="Wangdi T."/>
            <person name="Weiand M."/>
            <person name="Wilkinson J."/>
            <person name="Wilson A."/>
            <person name="Yadav S."/>
            <person name="Young G."/>
            <person name="Yu Q."/>
            <person name="Zembek L."/>
            <person name="Zhong D."/>
            <person name="Zimmer A."/>
            <person name="Zwirko Z."/>
            <person name="Jaffe D.B."/>
            <person name="Alvarez P."/>
            <person name="Brockman W."/>
            <person name="Butler J."/>
            <person name="Chin C."/>
            <person name="Gnerre S."/>
            <person name="Grabherr M."/>
            <person name="Kleber M."/>
            <person name="Mauceli E."/>
            <person name="MacCallum I."/>
        </authorList>
    </citation>
    <scope>NUCLEOTIDE SEQUENCE [LARGE SCALE GENOMIC DNA]</scope>
    <source>
        <strain evidence="2">Tucson 15287-2541.00</strain>
    </source>
</reference>
<dbReference type="InParanoid" id="B4JU68"/>
<dbReference type="STRING" id="7222.B4JU68"/>
<name>B4JU68_DROGR</name>
<organism evidence="2">
    <name type="scientific">Drosophila grimshawi</name>
    <name type="common">Hawaiian fruit fly</name>
    <name type="synonym">Idiomyia grimshawi</name>
    <dbReference type="NCBI Taxonomy" id="7222"/>
    <lineage>
        <taxon>Eukaryota</taxon>
        <taxon>Metazoa</taxon>
        <taxon>Ecdysozoa</taxon>
        <taxon>Arthropoda</taxon>
        <taxon>Hexapoda</taxon>
        <taxon>Insecta</taxon>
        <taxon>Pterygota</taxon>
        <taxon>Neoptera</taxon>
        <taxon>Endopterygota</taxon>
        <taxon>Diptera</taxon>
        <taxon>Brachycera</taxon>
        <taxon>Muscomorpha</taxon>
        <taxon>Ephydroidea</taxon>
        <taxon>Drosophilidae</taxon>
        <taxon>Drosophila</taxon>
        <taxon>Hawaiian Drosophila</taxon>
    </lineage>
</organism>